<organism evidence="1 2">
    <name type="scientific">Tateyamaria omphalii</name>
    <dbReference type="NCBI Taxonomy" id="299262"/>
    <lineage>
        <taxon>Bacteria</taxon>
        <taxon>Pseudomonadati</taxon>
        <taxon>Pseudomonadota</taxon>
        <taxon>Alphaproteobacteria</taxon>
        <taxon>Rhodobacterales</taxon>
        <taxon>Roseobacteraceae</taxon>
        <taxon>Tateyamaria</taxon>
    </lineage>
</organism>
<dbReference type="PANTHER" id="PTHR35519:SF2">
    <property type="entry name" value="PH DOMAIN PROTEIN"/>
    <property type="match status" value="1"/>
</dbReference>
<dbReference type="AlphaFoldDB" id="A0A1P8MTI0"/>
<dbReference type="EMBL" id="CP019312">
    <property type="protein sequence ID" value="APX11348.1"/>
    <property type="molecule type" value="Genomic_DNA"/>
</dbReference>
<sequence>MPDCTDQIEHLDRIARTMDRAVRLPIVGVHVGWDSILGLIPGIGDALTLGPAGYIVVQAHRMGTPGALKARMLGNIGIDALIGSIPLVGDLFDIGWKANTRNVALLRKHFESEQDDAPNGAVTSS</sequence>
<proteinExistence type="predicted"/>
<dbReference type="Pfam" id="PF13430">
    <property type="entry name" value="DUF4112"/>
    <property type="match status" value="1"/>
</dbReference>
<reference evidence="1 2" key="1">
    <citation type="submission" date="2017-01" db="EMBL/GenBank/DDBJ databases">
        <title>Complete genome of Tateyamaria omphalii DOK1-4 isolated from seawater in Dokdo.</title>
        <authorList>
            <person name="Kim J.H."/>
            <person name="Chi W.-J."/>
        </authorList>
    </citation>
    <scope>NUCLEOTIDE SEQUENCE [LARGE SCALE GENOMIC DNA]</scope>
    <source>
        <strain evidence="1 2">DOK1-4</strain>
    </source>
</reference>
<protein>
    <recommendedName>
        <fullName evidence="3">DUF4112 domain-containing protein</fullName>
    </recommendedName>
</protein>
<dbReference type="Proteomes" id="UP000186336">
    <property type="component" value="Chromosome"/>
</dbReference>
<evidence type="ECO:0000313" key="2">
    <source>
        <dbReference type="Proteomes" id="UP000186336"/>
    </source>
</evidence>
<gene>
    <name evidence="1" type="ORF">BWR18_06390</name>
</gene>
<evidence type="ECO:0008006" key="3">
    <source>
        <dbReference type="Google" id="ProtNLM"/>
    </source>
</evidence>
<evidence type="ECO:0000313" key="1">
    <source>
        <dbReference type="EMBL" id="APX11348.1"/>
    </source>
</evidence>
<accession>A0A1P8MTI0</accession>
<name>A0A1P8MTI0_9RHOB</name>
<keyword evidence="2" id="KW-1185">Reference proteome</keyword>
<dbReference type="STRING" id="299262.BWR18_06390"/>
<dbReference type="OrthoDB" id="513552at2"/>
<dbReference type="KEGG" id="tom:BWR18_06390"/>
<dbReference type="RefSeq" id="WP_076627210.1">
    <property type="nucleotide sequence ID" value="NZ_CP019312.1"/>
</dbReference>
<dbReference type="PANTHER" id="PTHR35519">
    <property type="entry name" value="MEMBRANE PROTEINS"/>
    <property type="match status" value="1"/>
</dbReference>
<dbReference type="InterPro" id="IPR025187">
    <property type="entry name" value="DUF4112"/>
</dbReference>